<keyword evidence="2" id="KW-0326">Glycosidase</keyword>
<dbReference type="Gene3D" id="2.60.40.1180">
    <property type="entry name" value="Golgi alpha-mannosidase II"/>
    <property type="match status" value="1"/>
</dbReference>
<feature type="domain" description="CBM6" evidence="3">
    <location>
        <begin position="909"/>
        <end position="1042"/>
    </location>
</feature>
<dbReference type="Gene3D" id="2.60.120.260">
    <property type="entry name" value="Galactose-binding domain-like"/>
    <property type="match status" value="3"/>
</dbReference>
<dbReference type="InterPro" id="IPR005084">
    <property type="entry name" value="CBM6"/>
</dbReference>
<reference evidence="4 5" key="1">
    <citation type="submission" date="2022-09" db="EMBL/GenBank/DDBJ databases">
        <authorList>
            <person name="Han X.L."/>
            <person name="Wang Q."/>
            <person name="Lu T."/>
        </authorList>
    </citation>
    <scope>NUCLEOTIDE SEQUENCE [LARGE SCALE GENOMIC DNA]</scope>
    <source>
        <strain evidence="4 5">WQ 127069</strain>
    </source>
</reference>
<feature type="domain" description="CBM6" evidence="3">
    <location>
        <begin position="1046"/>
        <end position="1179"/>
    </location>
</feature>
<comment type="caution">
    <text evidence="4">The sequence shown here is derived from an EMBL/GenBank/DDBJ whole genome shotgun (WGS) entry which is preliminary data.</text>
</comment>
<dbReference type="RefSeq" id="WP_262685805.1">
    <property type="nucleotide sequence ID" value="NZ_JAOQIO010000084.1"/>
</dbReference>
<proteinExistence type="predicted"/>
<sequence length="1182" mass="127263">MGKGKARSMARGIVCFVLVLGMLFSSIPFIPTSGIQTAYAANSSVVRSGDVWTLENDVMKSVVSFASGSIQMTSYYNKEAGKEYLTGSGSQYLFYYNYGGSDLYANDGGWTLGTATITDITKFGTNWGKQLTIPVTRTSPQNVTINLKFEIYNGKSGLKYSNSIKNNTAAQKTITNSDIISLNLPNDAHTLYYVPNMAWYSTSGSLAPNAGKNAITVYNTGDGWGLQPEMNWKTEGTSGMLPPFASINAWSGITNVKVSTNTDALQLVLFPNEEFEYISVNMTVFKGDIIDGKMAVEEHFRKRFKYHDVTSLFLTNDWDYIGKRTDAFFRNTVVPKAVQAGLDMVMIDDLWNTTRDTTTAKTSFTSNLASLTDYIVGQGLRFGLWFSMTGDNHNVGRDLADPANIEFKRSQVEDTMIPQYHLSHQMIDLTEFWPNTAATSTSHPSDSVYRKNVLVKNYMNDLTSRHPDFIGKLTSEVDIYPTQGDRNNGLLHISDNGFLSANGGVGTSMKIGMDSFGYLPMNSVYYGGNPSGKVEDYYSYMLARVIKFNTDPSGWTNAGMDSLKKFNNWRKSPRIKALTEQTTRPLYAGPDFDTSGSYAWMYASEDKSKALVIATAANVTAVPDDLTLNLRWLDSSKTYLVEDITMNDSGVSSYSYKGKFTGSQLKSPGLPVNLADNTSKGKAFWIQEDNAAAMQVLYADEKIASFTQTSGTSSLTVNVTGTAGTTGKVVVFDRTANKTITSDIVIGTGGTGSVTLGSGILLEAESLTAAASSGSNVANGADTAASNGSLSYGNLNGVGDWVQYTANVASPGTYNVKVQVKKHPSRGTAQLYIDGVAQGSPIDEYQSAQGYVEVDLGNIAFTTAGNKLFKFQITGKNASSSSYILATDTIRLTYKSPDVILPPAVPEAVKYEAESLTTTASTGATVTYGADSAASNGGLSYANANAVGGWVQYTVNVPASGTYRLRVQVKKHPDRGTAQLYIDGTAQGTPIDEYQSAQGYVAVDLGNVTFSSAGNKQFKFQVTGKNASSASYTLATDYISLTKEPLNYEFESLTTTVSAGDTTAIGSDSAASGGALSYGNFNAVGDWVEYTVNVPTAGTYTVSARVKKHPDRGTAQLYIDGAVQGNPVDQYQSVPGYSVVGLGNVTFSSAGNKQFKFQITGKDPSSGNYTLANDKIMLTRVN</sequence>
<evidence type="ECO:0000256" key="2">
    <source>
        <dbReference type="ARBA" id="ARBA00023295"/>
    </source>
</evidence>
<dbReference type="InterPro" id="IPR008979">
    <property type="entry name" value="Galactose-bd-like_sf"/>
</dbReference>
<gene>
    <name evidence="4" type="ORF">OB236_21540</name>
</gene>
<dbReference type="Proteomes" id="UP001652445">
    <property type="component" value="Unassembled WGS sequence"/>
</dbReference>
<name>A0ABT2UJA1_9BACL</name>
<dbReference type="Pfam" id="PF16874">
    <property type="entry name" value="Glyco_hydro_36C"/>
    <property type="match status" value="1"/>
</dbReference>
<keyword evidence="1" id="KW-0378">Hydrolase</keyword>
<accession>A0ABT2UJA1</accession>
<dbReference type="InterPro" id="IPR031705">
    <property type="entry name" value="Glyco_hydro_36_C"/>
</dbReference>
<protein>
    <submittedName>
        <fullName evidence="4">GH36 C-terminal domain-containing protein</fullName>
    </submittedName>
</protein>
<evidence type="ECO:0000313" key="5">
    <source>
        <dbReference type="Proteomes" id="UP001652445"/>
    </source>
</evidence>
<dbReference type="InterPro" id="IPR013780">
    <property type="entry name" value="Glyco_hydro_b"/>
</dbReference>
<dbReference type="InterPro" id="IPR013785">
    <property type="entry name" value="Aldolase_TIM"/>
</dbReference>
<evidence type="ECO:0000313" key="4">
    <source>
        <dbReference type="EMBL" id="MCU6794698.1"/>
    </source>
</evidence>
<evidence type="ECO:0000256" key="1">
    <source>
        <dbReference type="ARBA" id="ARBA00022801"/>
    </source>
</evidence>
<organism evidence="4 5">
    <name type="scientific">Paenibacillus baimaensis</name>
    <dbReference type="NCBI Taxonomy" id="2982185"/>
    <lineage>
        <taxon>Bacteria</taxon>
        <taxon>Bacillati</taxon>
        <taxon>Bacillota</taxon>
        <taxon>Bacilli</taxon>
        <taxon>Bacillales</taxon>
        <taxon>Paenibacillaceae</taxon>
        <taxon>Paenibacillus</taxon>
    </lineage>
</organism>
<dbReference type="Gene3D" id="3.20.20.70">
    <property type="entry name" value="Aldolase class I"/>
    <property type="match status" value="1"/>
</dbReference>
<keyword evidence="5" id="KW-1185">Reference proteome</keyword>
<evidence type="ECO:0000259" key="3">
    <source>
        <dbReference type="PROSITE" id="PS51175"/>
    </source>
</evidence>
<dbReference type="EMBL" id="JAOQIO010000084">
    <property type="protein sequence ID" value="MCU6794698.1"/>
    <property type="molecule type" value="Genomic_DNA"/>
</dbReference>
<feature type="domain" description="CBM6" evidence="3">
    <location>
        <begin position="760"/>
        <end position="893"/>
    </location>
</feature>
<dbReference type="PROSITE" id="PS51175">
    <property type="entry name" value="CBM6"/>
    <property type="match status" value="3"/>
</dbReference>
<dbReference type="SUPFAM" id="SSF51445">
    <property type="entry name" value="(Trans)glycosidases"/>
    <property type="match status" value="1"/>
</dbReference>
<dbReference type="SUPFAM" id="SSF49785">
    <property type="entry name" value="Galactose-binding domain-like"/>
    <property type="match status" value="3"/>
</dbReference>
<dbReference type="InterPro" id="IPR017853">
    <property type="entry name" value="GH"/>
</dbReference>